<dbReference type="OrthoDB" id="74360at2759"/>
<dbReference type="GO" id="GO:0050661">
    <property type="term" value="F:NADP binding"/>
    <property type="evidence" value="ECO:0007669"/>
    <property type="project" value="InterPro"/>
</dbReference>
<dbReference type="GeneID" id="19969650"/>
<sequence length="595" mass="68015">MTDVARTTLNGSSTAHPDGVPLDGEVPNGTLTNGVHHEDPFAAIKIPVLDNPAFTPQRKLRVVTIGAGYSGMIFAHRLQYTYAKELADLIDHTIFESKSEAGGTWVANVYPGVQCDVPSHIYAFPFAPSPEWSHFYSTGTEIRDYFQRTVKEWNLDRDVQYNTKVEATYWDEEQAKWRIEVRHEDTGPRTEWADVLISARGILSHWRWPSIPGLHDFSGHKVHSAGWDHNFDYSNKRIGVIGNGSSAIQILPQMAQLPGTQVTSFQRTPTWIVSRHTPAKLVGSDDPSLNPVYREEDKQKFTDPEELKNYRKTIIGNVNRGFRIFVKDSKPQQEIKEFATKQMSDKLNNDPELCKQLIPDWPVGCRRVTPGAGYLESFTRDNVKLTMSHIDRVDGKGIWTKDGVHHELDVIVCATGFDVSQRPPFPVVGRNGVELAEKWKDEPESYISVACPDMPNYFIFTGPNATVGHGSLIFSLEWAADWMIKWMRKMLAEDIASVAPRQDVVDEFVRYGDEIMKRFTWTSNCRSWYKNNRIDGRVTATFAGSALLFQKMIENPRPEDFEIRYRSRNRFRFMGNGFTDYELDDDADLSWYVYH</sequence>
<dbReference type="EMBL" id="KB822718">
    <property type="protein sequence ID" value="ETN43153.1"/>
    <property type="molecule type" value="Genomic_DNA"/>
</dbReference>
<dbReference type="RefSeq" id="XP_008714889.1">
    <property type="nucleotide sequence ID" value="XM_008716667.1"/>
</dbReference>
<comment type="cofactor">
    <cofactor evidence="1">
        <name>FAD</name>
        <dbReference type="ChEBI" id="CHEBI:57692"/>
    </cofactor>
</comment>
<dbReference type="HOGENOM" id="CLU_006937_6_2_1"/>
<gene>
    <name evidence="7" type="ORF">HMPREF1541_02311</name>
</gene>
<evidence type="ECO:0000256" key="3">
    <source>
        <dbReference type="ARBA" id="ARBA00022630"/>
    </source>
</evidence>
<dbReference type="InParanoid" id="W2S529"/>
<dbReference type="GO" id="GO:0050660">
    <property type="term" value="F:flavin adenine dinucleotide binding"/>
    <property type="evidence" value="ECO:0007669"/>
    <property type="project" value="InterPro"/>
</dbReference>
<comment type="similarity">
    <text evidence="2">Belongs to the FAD-binding monooxygenase family.</text>
</comment>
<organism evidence="7 8">
    <name type="scientific">Cyphellophora europaea (strain CBS 101466)</name>
    <name type="common">Phialophora europaea</name>
    <dbReference type="NCBI Taxonomy" id="1220924"/>
    <lineage>
        <taxon>Eukaryota</taxon>
        <taxon>Fungi</taxon>
        <taxon>Dikarya</taxon>
        <taxon>Ascomycota</taxon>
        <taxon>Pezizomycotina</taxon>
        <taxon>Eurotiomycetes</taxon>
        <taxon>Chaetothyriomycetidae</taxon>
        <taxon>Chaetothyriales</taxon>
        <taxon>Cyphellophoraceae</taxon>
        <taxon>Cyphellophora</taxon>
    </lineage>
</organism>
<keyword evidence="5" id="KW-0560">Oxidoreductase</keyword>
<evidence type="ECO:0000313" key="7">
    <source>
        <dbReference type="EMBL" id="ETN43153.1"/>
    </source>
</evidence>
<proteinExistence type="inferred from homology"/>
<dbReference type="Pfam" id="PF00743">
    <property type="entry name" value="FMO-like"/>
    <property type="match status" value="1"/>
</dbReference>
<evidence type="ECO:0008006" key="9">
    <source>
        <dbReference type="Google" id="ProtNLM"/>
    </source>
</evidence>
<keyword evidence="8" id="KW-1185">Reference proteome</keyword>
<dbReference type="GO" id="GO:0004499">
    <property type="term" value="F:N,N-dimethylaniline monooxygenase activity"/>
    <property type="evidence" value="ECO:0007669"/>
    <property type="project" value="InterPro"/>
</dbReference>
<dbReference type="InterPro" id="IPR036188">
    <property type="entry name" value="FAD/NAD-bd_sf"/>
</dbReference>
<accession>W2S529</accession>
<feature type="compositionally biased region" description="Polar residues" evidence="6">
    <location>
        <begin position="1"/>
        <end position="15"/>
    </location>
</feature>
<dbReference type="PANTHER" id="PTHR42877">
    <property type="entry name" value="L-ORNITHINE N(5)-MONOOXYGENASE-RELATED"/>
    <property type="match status" value="1"/>
</dbReference>
<dbReference type="Gene3D" id="3.50.50.60">
    <property type="entry name" value="FAD/NAD(P)-binding domain"/>
    <property type="match status" value="2"/>
</dbReference>
<dbReference type="SUPFAM" id="SSF51905">
    <property type="entry name" value="FAD/NAD(P)-binding domain"/>
    <property type="match status" value="3"/>
</dbReference>
<reference evidence="7 8" key="1">
    <citation type="submission" date="2013-03" db="EMBL/GenBank/DDBJ databases">
        <title>The Genome Sequence of Phialophora europaea CBS 101466.</title>
        <authorList>
            <consortium name="The Broad Institute Genomics Platform"/>
            <person name="Cuomo C."/>
            <person name="de Hoog S."/>
            <person name="Gorbushina A."/>
            <person name="Walker B."/>
            <person name="Young S.K."/>
            <person name="Zeng Q."/>
            <person name="Gargeya S."/>
            <person name="Fitzgerald M."/>
            <person name="Haas B."/>
            <person name="Abouelleil A."/>
            <person name="Allen A.W."/>
            <person name="Alvarado L."/>
            <person name="Arachchi H.M."/>
            <person name="Berlin A.M."/>
            <person name="Chapman S.B."/>
            <person name="Gainer-Dewar J."/>
            <person name="Goldberg J."/>
            <person name="Griggs A."/>
            <person name="Gujja S."/>
            <person name="Hansen M."/>
            <person name="Howarth C."/>
            <person name="Imamovic A."/>
            <person name="Ireland A."/>
            <person name="Larimer J."/>
            <person name="McCowan C."/>
            <person name="Murphy C."/>
            <person name="Pearson M."/>
            <person name="Poon T.W."/>
            <person name="Priest M."/>
            <person name="Roberts A."/>
            <person name="Saif S."/>
            <person name="Shea T."/>
            <person name="Sisk P."/>
            <person name="Sykes S."/>
            <person name="Wortman J."/>
            <person name="Nusbaum C."/>
            <person name="Birren B."/>
        </authorList>
    </citation>
    <scope>NUCLEOTIDE SEQUENCE [LARGE SCALE GENOMIC DNA]</scope>
    <source>
        <strain evidence="7 8">CBS 101466</strain>
    </source>
</reference>
<evidence type="ECO:0000256" key="2">
    <source>
        <dbReference type="ARBA" id="ARBA00010139"/>
    </source>
</evidence>
<name>W2S529_CYPE1</name>
<evidence type="ECO:0000256" key="6">
    <source>
        <dbReference type="SAM" id="MobiDB-lite"/>
    </source>
</evidence>
<dbReference type="PANTHER" id="PTHR42877:SF2">
    <property type="entry name" value="FAD_NAD(P)-BINDING DOMAIN-CONTAINING PROTEIN"/>
    <property type="match status" value="1"/>
</dbReference>
<keyword evidence="3" id="KW-0285">Flavoprotein</keyword>
<feature type="region of interest" description="Disordered" evidence="6">
    <location>
        <begin position="1"/>
        <end position="23"/>
    </location>
</feature>
<dbReference type="InterPro" id="IPR020946">
    <property type="entry name" value="Flavin_mOase-like"/>
</dbReference>
<dbReference type="AlphaFoldDB" id="W2S529"/>
<dbReference type="Proteomes" id="UP000030752">
    <property type="component" value="Unassembled WGS sequence"/>
</dbReference>
<evidence type="ECO:0000256" key="4">
    <source>
        <dbReference type="ARBA" id="ARBA00022827"/>
    </source>
</evidence>
<protein>
    <recommendedName>
        <fullName evidence="9">FAD/NAD(P)-binding domain-containing protein</fullName>
    </recommendedName>
</protein>
<dbReference type="eggNOG" id="KOG1399">
    <property type="taxonomic scope" value="Eukaryota"/>
</dbReference>
<dbReference type="InterPro" id="IPR051209">
    <property type="entry name" value="FAD-bind_Monooxygenase_sf"/>
</dbReference>
<dbReference type="VEuPathDB" id="FungiDB:HMPREF1541_02311"/>
<evidence type="ECO:0000256" key="5">
    <source>
        <dbReference type="ARBA" id="ARBA00023002"/>
    </source>
</evidence>
<evidence type="ECO:0000313" key="8">
    <source>
        <dbReference type="Proteomes" id="UP000030752"/>
    </source>
</evidence>
<keyword evidence="4" id="KW-0274">FAD</keyword>
<evidence type="ECO:0000256" key="1">
    <source>
        <dbReference type="ARBA" id="ARBA00001974"/>
    </source>
</evidence>